<feature type="domain" description="Guanylate cyclase" evidence="3">
    <location>
        <begin position="243"/>
        <end position="378"/>
    </location>
</feature>
<dbReference type="PROSITE" id="PS50125">
    <property type="entry name" value="GUANYLATE_CYCLASE_2"/>
    <property type="match status" value="1"/>
</dbReference>
<gene>
    <name evidence="4" type="ORF">EFL95_13650</name>
</gene>
<proteinExistence type="inferred from homology"/>
<dbReference type="SMART" id="SM00044">
    <property type="entry name" value="CYCc"/>
    <property type="match status" value="1"/>
</dbReference>
<dbReference type="GO" id="GO:0035556">
    <property type="term" value="P:intracellular signal transduction"/>
    <property type="evidence" value="ECO:0007669"/>
    <property type="project" value="InterPro"/>
</dbReference>
<evidence type="ECO:0000259" key="3">
    <source>
        <dbReference type="PROSITE" id="PS50125"/>
    </source>
</evidence>
<evidence type="ECO:0000256" key="2">
    <source>
        <dbReference type="SAM" id="Phobius"/>
    </source>
</evidence>
<keyword evidence="5" id="KW-1185">Reference proteome</keyword>
<dbReference type="PANTHER" id="PTHR43081:SF1">
    <property type="entry name" value="ADENYLATE CYCLASE, TERMINAL-DIFFERENTIATION SPECIFIC"/>
    <property type="match status" value="1"/>
</dbReference>
<comment type="caution">
    <text evidence="4">The sequence shown here is derived from an EMBL/GenBank/DDBJ whole genome shotgun (WGS) entry which is preliminary data.</text>
</comment>
<feature type="transmembrane region" description="Helical" evidence="2">
    <location>
        <begin position="64"/>
        <end position="86"/>
    </location>
</feature>
<dbReference type="OrthoDB" id="5476461at2"/>
<keyword evidence="2" id="KW-0472">Membrane</keyword>
<keyword evidence="2" id="KW-1133">Transmembrane helix</keyword>
<reference evidence="4 5" key="1">
    <citation type="submission" date="2018-11" db="EMBL/GenBank/DDBJ databases">
        <authorList>
            <person name="Li F."/>
        </authorList>
    </citation>
    <scope>NUCLEOTIDE SEQUENCE [LARGE SCALE GENOMIC DNA]</scope>
    <source>
        <strain evidence="4 5">KIS18-7</strain>
    </source>
</reference>
<dbReference type="AlphaFoldDB" id="A0A3N0DWI8"/>
<feature type="transmembrane region" description="Helical" evidence="2">
    <location>
        <begin position="145"/>
        <end position="164"/>
    </location>
</feature>
<dbReference type="GO" id="GO:0004016">
    <property type="term" value="F:adenylate cyclase activity"/>
    <property type="evidence" value="ECO:0007669"/>
    <property type="project" value="UniProtKB-ARBA"/>
</dbReference>
<dbReference type="EMBL" id="RJSG01000002">
    <property type="protein sequence ID" value="RNL79965.1"/>
    <property type="molecule type" value="Genomic_DNA"/>
</dbReference>
<dbReference type="PANTHER" id="PTHR43081">
    <property type="entry name" value="ADENYLATE CYCLASE, TERMINAL-DIFFERENTIATION SPECIFIC-RELATED"/>
    <property type="match status" value="1"/>
</dbReference>
<evidence type="ECO:0000256" key="1">
    <source>
        <dbReference type="ARBA" id="ARBA00005381"/>
    </source>
</evidence>
<dbReference type="Gene3D" id="3.30.70.1230">
    <property type="entry name" value="Nucleotide cyclase"/>
    <property type="match status" value="1"/>
</dbReference>
<accession>A0A3N0DWI8</accession>
<comment type="similarity">
    <text evidence="1">Belongs to the adenylyl cyclase class-3 family.</text>
</comment>
<evidence type="ECO:0000313" key="5">
    <source>
        <dbReference type="Proteomes" id="UP000277094"/>
    </source>
</evidence>
<dbReference type="InterPro" id="IPR050697">
    <property type="entry name" value="Adenylyl/Guanylyl_Cyclase_3/4"/>
</dbReference>
<dbReference type="Proteomes" id="UP000277094">
    <property type="component" value="Unassembled WGS sequence"/>
</dbReference>
<organism evidence="4 5">
    <name type="scientific">Nocardioides marmorisolisilvae</name>
    <dbReference type="NCBI Taxonomy" id="1542737"/>
    <lineage>
        <taxon>Bacteria</taxon>
        <taxon>Bacillati</taxon>
        <taxon>Actinomycetota</taxon>
        <taxon>Actinomycetes</taxon>
        <taxon>Propionibacteriales</taxon>
        <taxon>Nocardioidaceae</taxon>
        <taxon>Nocardioides</taxon>
    </lineage>
</organism>
<sequence>MDAALSLDRHGLLGRFDAPVEADYQRWLELHLYPLALAMAYSSLVAWLVTVPAAFLFARDDLNIVLVVVVCWGVNAGGILVGTAWARRNHGRSVVALGTLGIGITAVDSIAILGPAMDADPMVYLAGGLFYGLLAPMTQVPLRQCAFLGVLICGLTATFSLTHPDQHWDVQFTAVFVTCMAGTLGIGLAMAWTAERGNRSIYAAEKTIEHQRTLIRRYAPSTVVSRIEQGDTTVDSPQRRKVTVFFSDVVGFTEMADRVDPEALAAIVNDYLGSLADLIERHGGTLNEFAGDGVMAIFGAPDHLEPADQVRAALAAAQELQRSLPAWSQGWYQHGIVEDAQARIGINTGTLSVGTFGSAVRATYTGIGLQTNIAARVQAQAEPGGILLSNTSWHLVKDTIACEPRGEVMVKGVHFPIELYEPRIPTST</sequence>
<dbReference type="GO" id="GO:0009190">
    <property type="term" value="P:cyclic nucleotide biosynthetic process"/>
    <property type="evidence" value="ECO:0007669"/>
    <property type="project" value="InterPro"/>
</dbReference>
<dbReference type="SUPFAM" id="SSF55073">
    <property type="entry name" value="Nucleotide cyclase"/>
    <property type="match status" value="1"/>
</dbReference>
<evidence type="ECO:0000313" key="4">
    <source>
        <dbReference type="EMBL" id="RNL79965.1"/>
    </source>
</evidence>
<name>A0A3N0DWI8_9ACTN</name>
<protein>
    <submittedName>
        <fullName evidence="4">Adenylate/guanylate cyclase domain-containing protein</fullName>
    </submittedName>
</protein>
<dbReference type="RefSeq" id="WP_123234468.1">
    <property type="nucleotide sequence ID" value="NZ_RJSG01000002.1"/>
</dbReference>
<dbReference type="Pfam" id="PF00211">
    <property type="entry name" value="Guanylate_cyc"/>
    <property type="match status" value="1"/>
</dbReference>
<dbReference type="InterPro" id="IPR001054">
    <property type="entry name" value="A/G_cyclase"/>
</dbReference>
<keyword evidence="2" id="KW-0812">Transmembrane</keyword>
<dbReference type="CDD" id="cd07302">
    <property type="entry name" value="CHD"/>
    <property type="match status" value="1"/>
</dbReference>
<feature type="transmembrane region" description="Helical" evidence="2">
    <location>
        <begin position="170"/>
        <end position="192"/>
    </location>
</feature>
<feature type="transmembrane region" description="Helical" evidence="2">
    <location>
        <begin position="93"/>
        <end position="116"/>
    </location>
</feature>
<dbReference type="InterPro" id="IPR029787">
    <property type="entry name" value="Nucleotide_cyclase"/>
</dbReference>
<feature type="transmembrane region" description="Helical" evidence="2">
    <location>
        <begin position="35"/>
        <end position="58"/>
    </location>
</feature>